<protein>
    <submittedName>
        <fullName evidence="1">Uncharacterized protein</fullName>
    </submittedName>
</protein>
<sequence>MTTATRISNAAAKAACDAIVGLLDAGAGAATAKLYTTAQATDPDTAIGAQTLLGTLTFSDPAFGAAADANPGGRATASAITDDSSADATGTAAWFRCADSNGVAVIDGSVGTSGADMNLNTVAIVAGAAISITSWTVTMPEQ</sequence>
<accession>A0A5J6MR10</accession>
<gene>
    <name evidence="1" type="ORF">FRZ44_37970</name>
</gene>
<dbReference type="RefSeq" id="WP_151178643.1">
    <property type="nucleotide sequence ID" value="NZ_CP042906.1"/>
</dbReference>
<evidence type="ECO:0000313" key="1">
    <source>
        <dbReference type="EMBL" id="QEX18490.1"/>
    </source>
</evidence>
<dbReference type="Proteomes" id="UP000326202">
    <property type="component" value="Chromosome"/>
</dbReference>
<keyword evidence="2" id="KW-1185">Reference proteome</keyword>
<name>A0A5J6MR10_9PROT</name>
<dbReference type="OrthoDB" id="6185822at2"/>
<evidence type="ECO:0000313" key="2">
    <source>
        <dbReference type="Proteomes" id="UP000326202"/>
    </source>
</evidence>
<organism evidence="1 2">
    <name type="scientific">Hypericibacter terrae</name>
    <dbReference type="NCBI Taxonomy" id="2602015"/>
    <lineage>
        <taxon>Bacteria</taxon>
        <taxon>Pseudomonadati</taxon>
        <taxon>Pseudomonadota</taxon>
        <taxon>Alphaproteobacteria</taxon>
        <taxon>Rhodospirillales</taxon>
        <taxon>Dongiaceae</taxon>
        <taxon>Hypericibacter</taxon>
    </lineage>
</organism>
<reference evidence="1 2" key="1">
    <citation type="submission" date="2019-08" db="EMBL/GenBank/DDBJ databases">
        <title>Hyperibacter terrae gen. nov., sp. nov. and Hyperibacter viscosus sp. nov., two new members in the family Rhodospirillaceae isolated from the rhizosphere of Hypericum perforatum.</title>
        <authorList>
            <person name="Noviana Z."/>
        </authorList>
    </citation>
    <scope>NUCLEOTIDE SEQUENCE [LARGE SCALE GENOMIC DNA]</scope>
    <source>
        <strain evidence="1 2">R5913</strain>
    </source>
</reference>
<dbReference type="EMBL" id="CP042906">
    <property type="protein sequence ID" value="QEX18490.1"/>
    <property type="molecule type" value="Genomic_DNA"/>
</dbReference>
<dbReference type="KEGG" id="htq:FRZ44_37970"/>
<proteinExistence type="predicted"/>
<dbReference type="AlphaFoldDB" id="A0A5J6MR10"/>